<name>A0ABR1UUQ8_9PEZI</name>
<sequence length="80" mass="9401">MPIAHMEIQKTQAWKKLLPANTTDSSLSDVCVATDKPWARLQLAEECENAVLGPRQHRYPEYEQYRRPDPFPKIYKAENW</sequence>
<keyword evidence="2" id="KW-1185">Reference proteome</keyword>
<dbReference type="EMBL" id="JAQQWL010000008">
    <property type="protein sequence ID" value="KAK8061821.1"/>
    <property type="molecule type" value="Genomic_DNA"/>
</dbReference>
<dbReference type="RefSeq" id="XP_066715083.1">
    <property type="nucleotide sequence ID" value="XM_066859596.1"/>
</dbReference>
<dbReference type="GeneID" id="92092659"/>
<reference evidence="1 2" key="1">
    <citation type="submission" date="2023-01" db="EMBL/GenBank/DDBJ databases">
        <title>Analysis of 21 Apiospora genomes using comparative genomics revels a genus with tremendous synthesis potential of carbohydrate active enzymes and secondary metabolites.</title>
        <authorList>
            <person name="Sorensen T."/>
        </authorList>
    </citation>
    <scope>NUCLEOTIDE SEQUENCE [LARGE SCALE GENOMIC DNA]</scope>
    <source>
        <strain evidence="1 2">CBS 135458</strain>
    </source>
</reference>
<evidence type="ECO:0000313" key="2">
    <source>
        <dbReference type="Proteomes" id="UP001480595"/>
    </source>
</evidence>
<organism evidence="1 2">
    <name type="scientific">Apiospora phragmitis</name>
    <dbReference type="NCBI Taxonomy" id="2905665"/>
    <lineage>
        <taxon>Eukaryota</taxon>
        <taxon>Fungi</taxon>
        <taxon>Dikarya</taxon>
        <taxon>Ascomycota</taxon>
        <taxon>Pezizomycotina</taxon>
        <taxon>Sordariomycetes</taxon>
        <taxon>Xylariomycetidae</taxon>
        <taxon>Amphisphaeriales</taxon>
        <taxon>Apiosporaceae</taxon>
        <taxon>Apiospora</taxon>
    </lineage>
</organism>
<evidence type="ECO:0000313" key="1">
    <source>
        <dbReference type="EMBL" id="KAK8061821.1"/>
    </source>
</evidence>
<comment type="caution">
    <text evidence="1">The sequence shown here is derived from an EMBL/GenBank/DDBJ whole genome shotgun (WGS) entry which is preliminary data.</text>
</comment>
<proteinExistence type="predicted"/>
<gene>
    <name evidence="1" type="ORF">PG994_008187</name>
</gene>
<accession>A0ABR1UUQ8</accession>
<dbReference type="Proteomes" id="UP001480595">
    <property type="component" value="Unassembled WGS sequence"/>
</dbReference>
<protein>
    <submittedName>
        <fullName evidence="1">Uncharacterized protein</fullName>
    </submittedName>
</protein>